<dbReference type="Proteomes" id="UP000434276">
    <property type="component" value="Unassembled WGS sequence"/>
</dbReference>
<evidence type="ECO:0000256" key="4">
    <source>
        <dbReference type="ARBA" id="ARBA00022577"/>
    </source>
</evidence>
<proteinExistence type="inferred from homology"/>
<dbReference type="SMART" id="SM00505">
    <property type="entry name" value="Knot1"/>
    <property type="match status" value="1"/>
</dbReference>
<keyword evidence="4" id="KW-0295">Fungicide</keyword>
<dbReference type="GO" id="GO:0031640">
    <property type="term" value="P:killing of cells of another organism"/>
    <property type="evidence" value="ECO:0007669"/>
    <property type="project" value="UniProtKB-KW"/>
</dbReference>
<keyword evidence="2" id="KW-0964">Secreted</keyword>
<evidence type="ECO:0000256" key="7">
    <source>
        <dbReference type="SAM" id="SignalP"/>
    </source>
</evidence>
<dbReference type="Gene3D" id="3.30.30.10">
    <property type="entry name" value="Knottin, scorpion toxin-like"/>
    <property type="match status" value="1"/>
</dbReference>
<dbReference type="EMBL" id="CACSHJ010000088">
    <property type="protein sequence ID" value="CAA0376626.1"/>
    <property type="molecule type" value="Genomic_DNA"/>
</dbReference>
<keyword evidence="5" id="KW-0611">Plant defense</keyword>
<feature type="domain" description="Knottins-like" evidence="8">
    <location>
        <begin position="32"/>
        <end position="85"/>
    </location>
</feature>
<evidence type="ECO:0000313" key="9">
    <source>
        <dbReference type="EMBL" id="CAA0376626.1"/>
    </source>
</evidence>
<feature type="chain" id="PRO_5024878066" description="Knottins-like domain-containing protein" evidence="7">
    <location>
        <begin position="29"/>
        <end position="97"/>
    </location>
</feature>
<reference evidence="9 10" key="1">
    <citation type="submission" date="2019-12" db="EMBL/GenBank/DDBJ databases">
        <authorList>
            <person name="Jiao W.-B."/>
            <person name="Schneeberger K."/>
        </authorList>
    </citation>
    <scope>NUCLEOTIDE SEQUENCE [LARGE SCALE GENOMIC DNA]</scope>
    <source>
        <strain evidence="10">cv. C24</strain>
    </source>
</reference>
<dbReference type="Pfam" id="PF00537">
    <property type="entry name" value="Toxin_3"/>
    <property type="match status" value="1"/>
</dbReference>
<evidence type="ECO:0000256" key="6">
    <source>
        <dbReference type="ARBA" id="ARBA00038027"/>
    </source>
</evidence>
<dbReference type="InterPro" id="IPR036574">
    <property type="entry name" value="Scorpion_toxin-like_sf"/>
</dbReference>
<evidence type="ECO:0000256" key="2">
    <source>
        <dbReference type="ARBA" id="ARBA00022525"/>
    </source>
</evidence>
<evidence type="ECO:0000256" key="3">
    <source>
        <dbReference type="ARBA" id="ARBA00022529"/>
    </source>
</evidence>
<sequence>MATKSVLSIFAIFTIVVLVIFEIPEIEAQHDECLEEYGRDAGPALCAPEIVPTICYIKCRTEKEANGGRCLWGKDGNAICLCEYCNEERSNQFTSLT</sequence>
<comment type="subcellular location">
    <subcellularLocation>
        <location evidence="1">Secreted</location>
    </subcellularLocation>
</comment>
<keyword evidence="3" id="KW-0929">Antimicrobial</keyword>
<dbReference type="InterPro" id="IPR002061">
    <property type="entry name" value="Scorpion_toxinL/defensin"/>
</dbReference>
<accession>A0A5S9X6X9</accession>
<dbReference type="SUPFAM" id="SSF57095">
    <property type="entry name" value="Scorpion toxin-like"/>
    <property type="match status" value="1"/>
</dbReference>
<comment type="similarity">
    <text evidence="6">Belongs to the DEFL family. Protease inhibitor I18 (RTI/MTI-2) subfamily.</text>
</comment>
<dbReference type="ExpressionAtlas" id="A0A5S9X6X9">
    <property type="expression patterns" value="baseline and differential"/>
</dbReference>
<protein>
    <recommendedName>
        <fullName evidence="8">Knottins-like domain-containing protein</fullName>
    </recommendedName>
</protein>
<evidence type="ECO:0000313" key="10">
    <source>
        <dbReference type="Proteomes" id="UP000434276"/>
    </source>
</evidence>
<keyword evidence="7" id="KW-0732">Signal</keyword>
<dbReference type="GO" id="GO:0019871">
    <property type="term" value="F:sodium channel inhibitor activity"/>
    <property type="evidence" value="ECO:0007669"/>
    <property type="project" value="InterPro"/>
</dbReference>
<dbReference type="AlphaFoldDB" id="A0A5S9X6X9"/>
<dbReference type="GO" id="GO:0050832">
    <property type="term" value="P:defense response to fungus"/>
    <property type="evidence" value="ECO:0007669"/>
    <property type="project" value="UniProtKB-KW"/>
</dbReference>
<feature type="signal peptide" evidence="7">
    <location>
        <begin position="1"/>
        <end position="28"/>
    </location>
</feature>
<name>A0A5S9X6X9_ARATH</name>
<dbReference type="InterPro" id="IPR003614">
    <property type="entry name" value="Knottins"/>
</dbReference>
<organism evidence="9 10">
    <name type="scientific">Arabidopsis thaliana</name>
    <name type="common">Mouse-ear cress</name>
    <dbReference type="NCBI Taxonomy" id="3702"/>
    <lineage>
        <taxon>Eukaryota</taxon>
        <taxon>Viridiplantae</taxon>
        <taxon>Streptophyta</taxon>
        <taxon>Embryophyta</taxon>
        <taxon>Tracheophyta</taxon>
        <taxon>Spermatophyta</taxon>
        <taxon>Magnoliopsida</taxon>
        <taxon>eudicotyledons</taxon>
        <taxon>Gunneridae</taxon>
        <taxon>Pentapetalae</taxon>
        <taxon>rosids</taxon>
        <taxon>malvids</taxon>
        <taxon>Brassicales</taxon>
        <taxon>Brassicaceae</taxon>
        <taxon>Camelineae</taxon>
        <taxon>Arabidopsis</taxon>
    </lineage>
</organism>
<evidence type="ECO:0000259" key="8">
    <source>
        <dbReference type="SMART" id="SM00505"/>
    </source>
</evidence>
<evidence type="ECO:0000256" key="1">
    <source>
        <dbReference type="ARBA" id="ARBA00004613"/>
    </source>
</evidence>
<gene>
    <name evidence="9" type="ORF">C24_LOCUS10704</name>
</gene>
<dbReference type="GO" id="GO:0005576">
    <property type="term" value="C:extracellular region"/>
    <property type="evidence" value="ECO:0007669"/>
    <property type="project" value="UniProtKB-SubCell"/>
</dbReference>
<evidence type="ECO:0000256" key="5">
    <source>
        <dbReference type="ARBA" id="ARBA00022821"/>
    </source>
</evidence>
<dbReference type="OrthoDB" id="1041085at2759"/>